<dbReference type="SUPFAM" id="SSF48726">
    <property type="entry name" value="Immunoglobulin"/>
    <property type="match status" value="2"/>
</dbReference>
<evidence type="ECO:0000256" key="2">
    <source>
        <dbReference type="ARBA" id="ARBA00007591"/>
    </source>
</evidence>
<dbReference type="SMART" id="SM00406">
    <property type="entry name" value="IGv"/>
    <property type="match status" value="1"/>
</dbReference>
<dbReference type="InterPro" id="IPR036179">
    <property type="entry name" value="Ig-like_dom_sf"/>
</dbReference>
<sequence>MAGPLLFLSLIFLPPPLSGQFHVTSPNKQLVAELGSNVSLPCTLSPPLSADGLEVRWFHTIYSPHVYLLKDGKEDKEQQRAEYNGRVSLLKGPESGDLTLSLHKVQLSDANNYVCFVENKTSGVYEEAFIQLDVVGEGSLPTLDISLQDSSVLLSFSSSGWYPKPQMQWEKSEGVSIAPNSVAYLNQSDGLFRVESSILLKGPYTDPLYCRARHPITGRDTGIFLRISGDLFPHVSPWAYAFVSVFILMLAGVGVAILCARRLLNEKEMLTSKVAHLSSEMDWRKAVMQPVYFMFNPDITHPELSVSTDCLSLYNKPPVSPPRMNKVRFETERCCLGDYTFSSGAHYWEVELIQGEEWAVGVASPKVQRKGAAYMFGPQEKIWCVCRFVETFKALDNTEYNLDVTADIFKRVGVYLNLTKHTVSFYDPTTWKHLYTFSDVSQTVQPFFWLGTRGGEVRLRKQISERVESRKDVEEMTEQAGLLENVSL</sequence>
<dbReference type="PROSITE" id="PS50835">
    <property type="entry name" value="IG_LIKE"/>
    <property type="match status" value="1"/>
</dbReference>
<dbReference type="Pfam" id="PF22705">
    <property type="entry name" value="C2-set_3"/>
    <property type="match status" value="1"/>
</dbReference>
<dbReference type="Ensembl" id="ENSXETT00000110421">
    <property type="protein sequence ID" value="ENSXETP00000115591"/>
    <property type="gene ID" value="ENSXETG00000044691"/>
</dbReference>
<comment type="similarity">
    <text evidence="10">Belongs to the SKINT family.</text>
</comment>
<evidence type="ECO:0000256" key="12">
    <source>
        <dbReference type="SAM" id="SignalP"/>
    </source>
</evidence>
<reference evidence="15" key="1">
    <citation type="journal article" date="2010" name="Science">
        <title>The genome of the Western clawed frog Xenopus tropicalis.</title>
        <authorList>
            <person name="Hellsten U."/>
            <person name="Harland R.M."/>
            <person name="Gilchrist M.J."/>
            <person name="Hendrix D."/>
            <person name="Jurka J."/>
            <person name="Kapitonov V."/>
            <person name="Ovcharenko I."/>
            <person name="Putnam N.H."/>
            <person name="Shu S."/>
            <person name="Taher L."/>
            <person name="Blitz I.L."/>
            <person name="Blumberg B."/>
            <person name="Dichmann D.S."/>
            <person name="Dubchak I."/>
            <person name="Amaya E."/>
            <person name="Detter J.C."/>
            <person name="Fletcher R."/>
            <person name="Gerhard D.S."/>
            <person name="Goodstein D."/>
            <person name="Graves T."/>
            <person name="Grigoriev I.V."/>
            <person name="Grimwood J."/>
            <person name="Kawashima T."/>
            <person name="Lindquist E."/>
            <person name="Lucas S.M."/>
            <person name="Mead P.E."/>
            <person name="Mitros T."/>
            <person name="Ogino H."/>
            <person name="Ohta Y."/>
            <person name="Poliakov A.V."/>
            <person name="Pollet N."/>
            <person name="Robert J."/>
            <person name="Salamov A."/>
            <person name="Sater A.K."/>
            <person name="Schmutz J."/>
            <person name="Terry A."/>
            <person name="Vize P.D."/>
            <person name="Warren W.C."/>
            <person name="Wells D."/>
            <person name="Wills A."/>
            <person name="Wilson R.K."/>
            <person name="Zimmerman L.B."/>
            <person name="Zorn A.M."/>
            <person name="Grainger R."/>
            <person name="Grammer T."/>
            <person name="Khokha M.K."/>
            <person name="Richardson P.M."/>
            <person name="Rokhsar D.S."/>
        </authorList>
    </citation>
    <scope>NUCLEOTIDE SEQUENCE [LARGE SCALE GENOMIC DNA]</scope>
    <source>
        <strain evidence="15">Nigerian</strain>
    </source>
</reference>
<keyword evidence="9" id="KW-0393">Immunoglobulin domain</keyword>
<feature type="domain" description="Ig-like" evidence="14">
    <location>
        <begin position="15"/>
        <end position="131"/>
    </location>
</feature>
<dbReference type="GO" id="GO:0050852">
    <property type="term" value="P:T cell receptor signaling pathway"/>
    <property type="evidence" value="ECO:0000318"/>
    <property type="project" value="GO_Central"/>
</dbReference>
<dbReference type="FunFam" id="2.60.40.10:FF:000088">
    <property type="entry name" value="Butyrophilin subfamily 1 member A1"/>
    <property type="match status" value="1"/>
</dbReference>
<dbReference type="GO" id="GO:0050863">
    <property type="term" value="P:regulation of T cell activation"/>
    <property type="evidence" value="ECO:0007669"/>
    <property type="project" value="UniProtKB-ARBA"/>
</dbReference>
<feature type="transmembrane region" description="Helical" evidence="11">
    <location>
        <begin position="238"/>
        <end position="260"/>
    </location>
</feature>
<evidence type="ECO:0000313" key="15">
    <source>
        <dbReference type="Ensembl" id="ENSXETP00000115591"/>
    </source>
</evidence>
<accession>A0A803K5F9</accession>
<keyword evidence="8" id="KW-0325">Glycoprotein</keyword>
<dbReference type="InterPro" id="IPR053896">
    <property type="entry name" value="BTN3A2-like_Ig-C"/>
</dbReference>
<dbReference type="InterPro" id="IPR003599">
    <property type="entry name" value="Ig_sub"/>
</dbReference>
<dbReference type="FunFam" id="2.60.40.10:FF:000142">
    <property type="entry name" value="V-set domain-containing T-cell activation inhibitor 1"/>
    <property type="match status" value="1"/>
</dbReference>
<keyword evidence="6 11" id="KW-0472">Membrane</keyword>
<dbReference type="GeneID" id="100492877"/>
<dbReference type="GeneTree" id="ENSGT01120000271914"/>
<dbReference type="PANTHER" id="PTHR24100">
    <property type="entry name" value="BUTYROPHILIN"/>
    <property type="match status" value="1"/>
</dbReference>
<dbReference type="Reactome" id="R-XTR-8851680">
    <property type="pathway name" value="Butyrophilin (BTN) family interactions"/>
</dbReference>
<evidence type="ECO:0000256" key="8">
    <source>
        <dbReference type="ARBA" id="ARBA00023180"/>
    </source>
</evidence>
<evidence type="ECO:0000256" key="5">
    <source>
        <dbReference type="ARBA" id="ARBA00022989"/>
    </source>
</evidence>
<protein>
    <submittedName>
        <fullName evidence="15 17">Butyrophilin subfamily 2 member A2</fullName>
    </submittedName>
</protein>
<dbReference type="InterPro" id="IPR003877">
    <property type="entry name" value="SPRY_dom"/>
</dbReference>
<feature type="domain" description="B30.2/SPRY" evidence="13">
    <location>
        <begin position="273"/>
        <end position="466"/>
    </location>
</feature>
<proteinExistence type="inferred from homology"/>
<dbReference type="GO" id="GO:0009897">
    <property type="term" value="C:external side of plasma membrane"/>
    <property type="evidence" value="ECO:0000318"/>
    <property type="project" value="GO_Central"/>
</dbReference>
<dbReference type="InterPro" id="IPR013783">
    <property type="entry name" value="Ig-like_fold"/>
</dbReference>
<dbReference type="AlphaFoldDB" id="A0A803K5F9"/>
<evidence type="ECO:0000256" key="9">
    <source>
        <dbReference type="ARBA" id="ARBA00023319"/>
    </source>
</evidence>
<comment type="similarity">
    <text evidence="2">Belongs to the immunoglobulin superfamily. BTN/MOG family.</text>
</comment>
<dbReference type="InterPro" id="IPR043136">
    <property type="entry name" value="B30.2/SPRY_sf"/>
</dbReference>
<keyword evidence="16" id="KW-1185">Reference proteome</keyword>
<organism evidence="15">
    <name type="scientific">Xenopus tropicalis</name>
    <name type="common">Western clawed frog</name>
    <name type="synonym">Silurana tropicalis</name>
    <dbReference type="NCBI Taxonomy" id="8364"/>
    <lineage>
        <taxon>Eukaryota</taxon>
        <taxon>Metazoa</taxon>
        <taxon>Chordata</taxon>
        <taxon>Craniata</taxon>
        <taxon>Vertebrata</taxon>
        <taxon>Euteleostomi</taxon>
        <taxon>Amphibia</taxon>
        <taxon>Batrachia</taxon>
        <taxon>Anura</taxon>
        <taxon>Pipoidea</taxon>
        <taxon>Pipidae</taxon>
        <taxon>Xenopodinae</taxon>
        <taxon>Xenopus</taxon>
        <taxon>Silurana</taxon>
    </lineage>
</organism>
<reference evidence="17" key="3">
    <citation type="submission" date="2025-04" db="UniProtKB">
        <authorList>
            <consortium name="RefSeq"/>
        </authorList>
    </citation>
    <scope>IDENTIFICATION</scope>
    <source>
        <strain evidence="17">Nigerian</strain>
        <tissue evidence="17">Liver and blood</tissue>
    </source>
</reference>
<dbReference type="GO" id="GO:0005102">
    <property type="term" value="F:signaling receptor binding"/>
    <property type="evidence" value="ECO:0000318"/>
    <property type="project" value="GO_Central"/>
</dbReference>
<name>A0A803K5F9_XENTR</name>
<dbReference type="InterPro" id="IPR013106">
    <property type="entry name" value="Ig_V-set"/>
</dbReference>
<evidence type="ECO:0000313" key="16">
    <source>
        <dbReference type="Proteomes" id="UP000008143"/>
    </source>
</evidence>
<dbReference type="SMART" id="SM00449">
    <property type="entry name" value="SPRY"/>
    <property type="match status" value="1"/>
</dbReference>
<dbReference type="KEGG" id="xtr:100492877"/>
<evidence type="ECO:0000313" key="18">
    <source>
        <dbReference type="Xenbase" id="XB-GENE-29081391"/>
    </source>
</evidence>
<gene>
    <name evidence="15 17 18" type="primary">LOC100492877</name>
</gene>
<evidence type="ECO:0000259" key="13">
    <source>
        <dbReference type="PROSITE" id="PS50188"/>
    </source>
</evidence>
<dbReference type="Pfam" id="PF07686">
    <property type="entry name" value="V-set"/>
    <property type="match status" value="1"/>
</dbReference>
<dbReference type="Gene3D" id="2.60.120.920">
    <property type="match status" value="1"/>
</dbReference>
<dbReference type="Gene3D" id="2.60.40.10">
    <property type="entry name" value="Immunoglobulins"/>
    <property type="match status" value="2"/>
</dbReference>
<dbReference type="Xenbase" id="XB-GENE-29081391">
    <property type="gene designation" value="LOC100492877"/>
</dbReference>
<dbReference type="OMA" id="HTIYSPH"/>
<dbReference type="GO" id="GO:1903037">
    <property type="term" value="P:regulation of leukocyte cell-cell adhesion"/>
    <property type="evidence" value="ECO:0007669"/>
    <property type="project" value="UniProtKB-ARBA"/>
</dbReference>
<keyword evidence="3 11" id="KW-0812">Transmembrane</keyword>
<dbReference type="RefSeq" id="XP_031747063.1">
    <property type="nucleotide sequence ID" value="XM_031891203.1"/>
</dbReference>
<evidence type="ECO:0000256" key="10">
    <source>
        <dbReference type="ARBA" id="ARBA00038221"/>
    </source>
</evidence>
<dbReference type="InterPro" id="IPR050504">
    <property type="entry name" value="IgSF_BTN/MOG"/>
</dbReference>
<keyword evidence="5 11" id="KW-1133">Transmembrane helix</keyword>
<evidence type="ECO:0000256" key="1">
    <source>
        <dbReference type="ARBA" id="ARBA00004479"/>
    </source>
</evidence>
<dbReference type="OrthoDB" id="9986391at2759"/>
<dbReference type="PRINTS" id="PR01407">
    <property type="entry name" value="BUTYPHLNCDUF"/>
</dbReference>
<feature type="signal peptide" evidence="12">
    <location>
        <begin position="1"/>
        <end position="19"/>
    </location>
</feature>
<dbReference type="PANTHER" id="PTHR24100:SF142">
    <property type="entry name" value="BUTYROPHILIN SUBFAMILY 2 MEMBER A2"/>
    <property type="match status" value="1"/>
</dbReference>
<evidence type="ECO:0000259" key="14">
    <source>
        <dbReference type="PROSITE" id="PS50835"/>
    </source>
</evidence>
<dbReference type="AGR" id="Xenbase:XB-GENE-29081391"/>
<dbReference type="SMART" id="SM00409">
    <property type="entry name" value="IG"/>
    <property type="match status" value="1"/>
</dbReference>
<dbReference type="PROSITE" id="PS50188">
    <property type="entry name" value="B302_SPRY"/>
    <property type="match status" value="1"/>
</dbReference>
<dbReference type="Proteomes" id="UP000008143">
    <property type="component" value="Chromosome 8"/>
</dbReference>
<dbReference type="InterPro" id="IPR003879">
    <property type="entry name" value="Butyrophylin_SPRY"/>
</dbReference>
<evidence type="ECO:0000256" key="4">
    <source>
        <dbReference type="ARBA" id="ARBA00022729"/>
    </source>
</evidence>
<dbReference type="GO" id="GO:0001817">
    <property type="term" value="P:regulation of cytokine production"/>
    <property type="evidence" value="ECO:0000318"/>
    <property type="project" value="GO_Central"/>
</dbReference>
<feature type="chain" id="PRO_5044663071" evidence="12">
    <location>
        <begin position="20"/>
        <end position="488"/>
    </location>
</feature>
<evidence type="ECO:0000256" key="6">
    <source>
        <dbReference type="ARBA" id="ARBA00023136"/>
    </source>
</evidence>
<dbReference type="InterPro" id="IPR001870">
    <property type="entry name" value="B30.2/SPRY"/>
</dbReference>
<dbReference type="SUPFAM" id="SSF49899">
    <property type="entry name" value="Concanavalin A-like lectins/glucanases"/>
    <property type="match status" value="1"/>
</dbReference>
<dbReference type="Pfam" id="PF00622">
    <property type="entry name" value="SPRY"/>
    <property type="match status" value="1"/>
</dbReference>
<evidence type="ECO:0000313" key="17">
    <source>
        <dbReference type="RefSeq" id="XP_031747063.1"/>
    </source>
</evidence>
<keyword evidence="7" id="KW-1015">Disulfide bond</keyword>
<keyword evidence="4 12" id="KW-0732">Signal</keyword>
<reference evidence="15" key="2">
    <citation type="submission" date="2021-03" db="UniProtKB">
        <authorList>
            <consortium name="Ensembl"/>
        </authorList>
    </citation>
    <scope>IDENTIFICATION</scope>
</reference>
<comment type="subcellular location">
    <subcellularLocation>
        <location evidence="1">Membrane</location>
        <topology evidence="1">Single-pass type I membrane protein</topology>
    </subcellularLocation>
</comment>
<evidence type="ECO:0000256" key="11">
    <source>
        <dbReference type="SAM" id="Phobius"/>
    </source>
</evidence>
<dbReference type="GO" id="GO:0042110">
    <property type="term" value="P:T cell activation"/>
    <property type="evidence" value="ECO:0007669"/>
    <property type="project" value="UniProtKB-ARBA"/>
</dbReference>
<dbReference type="InterPro" id="IPR007110">
    <property type="entry name" value="Ig-like_dom"/>
</dbReference>
<evidence type="ECO:0000256" key="3">
    <source>
        <dbReference type="ARBA" id="ARBA00022692"/>
    </source>
</evidence>
<evidence type="ECO:0000256" key="7">
    <source>
        <dbReference type="ARBA" id="ARBA00023157"/>
    </source>
</evidence>
<dbReference type="InterPro" id="IPR013320">
    <property type="entry name" value="ConA-like_dom_sf"/>
</dbReference>